<dbReference type="InterPro" id="IPR014977">
    <property type="entry name" value="WRC_dom"/>
</dbReference>
<evidence type="ECO:0000256" key="2">
    <source>
        <dbReference type="PROSITE-ProRule" id="PRU01002"/>
    </source>
</evidence>
<feature type="region of interest" description="Disordered" evidence="3">
    <location>
        <begin position="42"/>
        <end position="73"/>
    </location>
</feature>
<sequence length="329" mass="37512">MRIRKRFPTSSLSSLPLSDPQLNRSPMVQQHIQSSIQVYPDGNLCLQRGNTDSQPSDPPNQPLPQPSDHQPMIGSEKTRWVCSNTSKAQEVKQKEYLECEEVKEDRWREEEKKSNDIRKGGILGAEVGTEVLPPSGNSSHQEVVERWWEGDQVVPLKKRRGSFKETILMEKDQKKKAKMKSKTNKKCVQQQSSDHKNTSKKKMMMRGSVIMEGSRCSRVNGRGWRCCQQTLVGYSLCEHHLGKGRLRSMTSVRSHAMARTFDIEPERRLLLDDDDDDDDDDEDDQKKPLVVTKKRMKLGVVKARSIRSLLGQTNNAVVVVDNNNKNSSL</sequence>
<evidence type="ECO:0000259" key="4">
    <source>
        <dbReference type="PROSITE" id="PS51667"/>
    </source>
</evidence>
<name>A0A5B7ANG0_DAVIN</name>
<dbReference type="PROSITE" id="PS51667">
    <property type="entry name" value="WRC"/>
    <property type="match status" value="1"/>
</dbReference>
<comment type="caution">
    <text evidence="2">Lacks conserved residue(s) required for the propagation of feature annotation.</text>
</comment>
<feature type="compositionally biased region" description="Basic residues" evidence="3">
    <location>
        <begin position="174"/>
        <end position="185"/>
    </location>
</feature>
<feature type="compositionally biased region" description="Pro residues" evidence="3">
    <location>
        <begin position="56"/>
        <end position="65"/>
    </location>
</feature>
<dbReference type="PANTHER" id="PTHR34122:SF1">
    <property type="entry name" value="EXPRESSED PROTEIN"/>
    <property type="match status" value="1"/>
</dbReference>
<evidence type="ECO:0000256" key="1">
    <source>
        <dbReference type="ARBA" id="ARBA00023242"/>
    </source>
</evidence>
<evidence type="ECO:0000313" key="5">
    <source>
        <dbReference type="EMBL" id="MPA57356.1"/>
    </source>
</evidence>
<keyword evidence="1" id="KW-0539">Nucleus</keyword>
<feature type="domain" description="WRC" evidence="4">
    <location>
        <begin position="210"/>
        <end position="254"/>
    </location>
</feature>
<dbReference type="Pfam" id="PF08879">
    <property type="entry name" value="WRC"/>
    <property type="match status" value="1"/>
</dbReference>
<reference evidence="5" key="1">
    <citation type="submission" date="2019-08" db="EMBL/GenBank/DDBJ databases">
        <title>Reference gene set and small RNA set construction with multiple tissues from Davidia involucrata Baill.</title>
        <authorList>
            <person name="Yang H."/>
            <person name="Zhou C."/>
            <person name="Li G."/>
            <person name="Wang J."/>
            <person name="Gao P."/>
            <person name="Wang M."/>
            <person name="Wang R."/>
            <person name="Zhao Y."/>
        </authorList>
    </citation>
    <scope>NUCLEOTIDE SEQUENCE</scope>
    <source>
        <tissue evidence="5">Mixed with DoveR01_LX</tissue>
    </source>
</reference>
<protein>
    <recommendedName>
        <fullName evidence="4">WRC domain-containing protein</fullName>
    </recommendedName>
</protein>
<dbReference type="EMBL" id="GHES01026797">
    <property type="protein sequence ID" value="MPA57356.1"/>
    <property type="molecule type" value="Transcribed_RNA"/>
</dbReference>
<gene>
    <name evidence="5" type="ORF">Din_026797</name>
</gene>
<feature type="region of interest" description="Disordered" evidence="3">
    <location>
        <begin position="1"/>
        <end position="26"/>
    </location>
</feature>
<feature type="region of interest" description="Disordered" evidence="3">
    <location>
        <begin position="173"/>
        <end position="203"/>
    </location>
</feature>
<evidence type="ECO:0000256" key="3">
    <source>
        <dbReference type="SAM" id="MobiDB-lite"/>
    </source>
</evidence>
<proteinExistence type="predicted"/>
<dbReference type="PANTHER" id="PTHR34122">
    <property type="entry name" value="EXPRESSED PROTEIN-RELATED"/>
    <property type="match status" value="1"/>
</dbReference>
<organism evidence="5">
    <name type="scientific">Davidia involucrata</name>
    <name type="common">Dove tree</name>
    <dbReference type="NCBI Taxonomy" id="16924"/>
    <lineage>
        <taxon>Eukaryota</taxon>
        <taxon>Viridiplantae</taxon>
        <taxon>Streptophyta</taxon>
        <taxon>Embryophyta</taxon>
        <taxon>Tracheophyta</taxon>
        <taxon>Spermatophyta</taxon>
        <taxon>Magnoliopsida</taxon>
        <taxon>eudicotyledons</taxon>
        <taxon>Gunneridae</taxon>
        <taxon>Pentapetalae</taxon>
        <taxon>asterids</taxon>
        <taxon>Cornales</taxon>
        <taxon>Nyssaceae</taxon>
        <taxon>Davidia</taxon>
    </lineage>
</organism>
<dbReference type="AlphaFoldDB" id="A0A5B7ANG0"/>
<accession>A0A5B7ANG0</accession>